<organism evidence="4 5">
    <name type="scientific">Pseudonocardia alaniniphila</name>
    <dbReference type="NCBI Taxonomy" id="75291"/>
    <lineage>
        <taxon>Bacteria</taxon>
        <taxon>Bacillati</taxon>
        <taxon>Actinomycetota</taxon>
        <taxon>Actinomycetes</taxon>
        <taxon>Pseudonocardiales</taxon>
        <taxon>Pseudonocardiaceae</taxon>
        <taxon>Pseudonocardia</taxon>
    </lineage>
</organism>
<comment type="caution">
    <text evidence="4">The sequence shown here is derived from an EMBL/GenBank/DDBJ whole genome shotgun (WGS) entry which is preliminary data.</text>
</comment>
<feature type="domain" description="Non-reducing end beta-L-arabinofuranosidase-like GH127 C-terminal" evidence="3">
    <location>
        <begin position="520"/>
        <end position="617"/>
    </location>
</feature>
<keyword evidence="4" id="KW-0378">Hydrolase</keyword>
<dbReference type="EMBL" id="JAKXMK010000008">
    <property type="protein sequence ID" value="MCH6166208.1"/>
    <property type="molecule type" value="Genomic_DNA"/>
</dbReference>
<dbReference type="Proteomes" id="UP001299970">
    <property type="component" value="Unassembled WGS sequence"/>
</dbReference>
<dbReference type="InterPro" id="IPR008928">
    <property type="entry name" value="6-hairpin_glycosidase_sf"/>
</dbReference>
<feature type="domain" description="Non-reducing end beta-L-arabinofuranosidase-like GH127 middle" evidence="2">
    <location>
        <begin position="431"/>
        <end position="518"/>
    </location>
</feature>
<dbReference type="PANTHER" id="PTHR43465:SF2">
    <property type="entry name" value="DUF1680 DOMAIN PROTEIN (AFU_ORTHOLOGUE AFUA_1G08910)"/>
    <property type="match status" value="1"/>
</dbReference>
<evidence type="ECO:0000259" key="1">
    <source>
        <dbReference type="Pfam" id="PF07944"/>
    </source>
</evidence>
<sequence>MTATSSPTTGTTRAPAAPTGAAAVRLRPLGLGEARITGGFWADRQRANGDAAIRVGRRRLDEAGNLENLRIAAGVSTGEVVGPIFADSDVYKWLEAVAWEYGRNPADELLAMQREVTAVVAAAQADDGYLNSVVQVRHRDRGRYFDLPWSHEHYCAGHLIQAAVAQVRCTGDTALLDVAVKLADHLAATFGEDRRHDVDGHPVIETALVELYRETGEARYLELARYFVEARGHGLMAGYGQEPTYFSDRVPVRTATTVEGHAVRAVYLAAGAADVAAELGDAELLDALRIQFDHMLATKSYVTGGLGSRWDRESFGDPYELPADRAYAETCAAIGGVQWAWRMLLATGDARYADAIERMLFNGFIAGISLSGADYFYVNPLQLRADAHADGDRSPAHGRRGWFDCACCPPNVMRTLASLDGYLATGDANGVQLHQYAPGTVTSGDVELAVETEYPWDGRVRVRVLASPGRFALSLRVPEWATGATVSAGGETQNVDPGYARLERDWSAGDVVELHLPMDVRTTAVHPRVDAVRGCVAVERGPLVHAAEQADHAAPVDDLQIDTSAATATEHRPDLLGGVTVVTTRGRTEAAGELDLTLVPYYAWANRGAGAMRVWIPTI</sequence>
<dbReference type="InterPro" id="IPR049174">
    <property type="entry name" value="Beta-AFase-like"/>
</dbReference>
<evidence type="ECO:0000313" key="4">
    <source>
        <dbReference type="EMBL" id="MCH6166208.1"/>
    </source>
</evidence>
<dbReference type="Pfam" id="PF20737">
    <property type="entry name" value="Glyco_hydro127C"/>
    <property type="match status" value="1"/>
</dbReference>
<gene>
    <name evidence="4" type="ORF">MMF94_10980</name>
</gene>
<dbReference type="InterPro" id="IPR049046">
    <property type="entry name" value="Beta-AFase-like_GH127_middle"/>
</dbReference>
<dbReference type="InterPro" id="IPR012878">
    <property type="entry name" value="Beta-AFase-like_GH127_cat"/>
</dbReference>
<proteinExistence type="predicted"/>
<dbReference type="PANTHER" id="PTHR43465">
    <property type="entry name" value="DUF1680 DOMAIN PROTEIN (AFU_ORTHOLOGUE AFUA_1G08910)"/>
    <property type="match status" value="1"/>
</dbReference>
<dbReference type="GO" id="GO:0016787">
    <property type="term" value="F:hydrolase activity"/>
    <property type="evidence" value="ECO:0007669"/>
    <property type="project" value="UniProtKB-KW"/>
</dbReference>
<feature type="domain" description="Non-reducing end beta-L-arabinofuranosidase-like GH127 catalytic" evidence="1">
    <location>
        <begin position="35"/>
        <end position="420"/>
    </location>
</feature>
<dbReference type="RefSeq" id="WP_241036238.1">
    <property type="nucleotide sequence ID" value="NZ_BAAAJF010000020.1"/>
</dbReference>
<dbReference type="SUPFAM" id="SSF48208">
    <property type="entry name" value="Six-hairpin glycosidases"/>
    <property type="match status" value="1"/>
</dbReference>
<reference evidence="4 5" key="1">
    <citation type="submission" date="2022-03" db="EMBL/GenBank/DDBJ databases">
        <title>Pseudonocardia alaer sp. nov., a novel actinomycete isolated from reed forest soil.</title>
        <authorList>
            <person name="Wang L."/>
        </authorList>
    </citation>
    <scope>NUCLEOTIDE SEQUENCE [LARGE SCALE GENOMIC DNA]</scope>
    <source>
        <strain evidence="4 5">Y-16303</strain>
    </source>
</reference>
<dbReference type="Pfam" id="PF07944">
    <property type="entry name" value="Beta-AFase-like_GH127_cat"/>
    <property type="match status" value="1"/>
</dbReference>
<evidence type="ECO:0000259" key="2">
    <source>
        <dbReference type="Pfam" id="PF20736"/>
    </source>
</evidence>
<protein>
    <submittedName>
        <fullName evidence="4">Glycoside hydrolase family 127 protein</fullName>
    </submittedName>
</protein>
<dbReference type="InterPro" id="IPR049049">
    <property type="entry name" value="Beta-AFase-like_GH127_C"/>
</dbReference>
<name>A0ABS9TCT7_9PSEU</name>
<accession>A0ABS9TCT7</accession>
<evidence type="ECO:0000259" key="3">
    <source>
        <dbReference type="Pfam" id="PF20737"/>
    </source>
</evidence>
<keyword evidence="5" id="KW-1185">Reference proteome</keyword>
<evidence type="ECO:0000313" key="5">
    <source>
        <dbReference type="Proteomes" id="UP001299970"/>
    </source>
</evidence>
<dbReference type="Pfam" id="PF20736">
    <property type="entry name" value="Glyco_hydro127M"/>
    <property type="match status" value="1"/>
</dbReference>